<accession>A0A2J6SJB7</accession>
<keyword evidence="2" id="KW-0285">Flavoprotein</keyword>
<evidence type="ECO:0000256" key="2">
    <source>
        <dbReference type="ARBA" id="ARBA00022630"/>
    </source>
</evidence>
<dbReference type="EMBL" id="KZ613913">
    <property type="protein sequence ID" value="PMD50851.1"/>
    <property type="molecule type" value="Genomic_DNA"/>
</dbReference>
<dbReference type="Gene3D" id="3.30.465.10">
    <property type="match status" value="1"/>
</dbReference>
<gene>
    <name evidence="6" type="ORF">K444DRAFT_670457</name>
</gene>
<protein>
    <submittedName>
        <fullName evidence="6">D-lactate dehydrogenase</fullName>
    </submittedName>
</protein>
<dbReference type="InterPro" id="IPR006094">
    <property type="entry name" value="Oxid_FAD_bind_N"/>
</dbReference>
<dbReference type="RefSeq" id="XP_024727755.1">
    <property type="nucleotide sequence ID" value="XM_024887627.1"/>
</dbReference>
<evidence type="ECO:0000313" key="7">
    <source>
        <dbReference type="Proteomes" id="UP000235371"/>
    </source>
</evidence>
<dbReference type="Proteomes" id="UP000235371">
    <property type="component" value="Unassembled WGS sequence"/>
</dbReference>
<evidence type="ECO:0000256" key="4">
    <source>
        <dbReference type="ARBA" id="ARBA00023002"/>
    </source>
</evidence>
<dbReference type="STRING" id="1095630.A0A2J6SJB7"/>
<dbReference type="PANTHER" id="PTHR42973:SF7">
    <property type="entry name" value="FAD-BINDING PCMH-TYPE DOMAIN-CONTAINING PROTEIN"/>
    <property type="match status" value="1"/>
</dbReference>
<dbReference type="AlphaFoldDB" id="A0A2J6SJB7"/>
<dbReference type="GO" id="GO:0016491">
    <property type="term" value="F:oxidoreductase activity"/>
    <property type="evidence" value="ECO:0007669"/>
    <property type="project" value="UniProtKB-KW"/>
</dbReference>
<dbReference type="InterPro" id="IPR016167">
    <property type="entry name" value="FAD-bd_PCMH_sub1"/>
</dbReference>
<dbReference type="SUPFAM" id="SSF56176">
    <property type="entry name" value="FAD-binding/transporter-associated domain-like"/>
    <property type="match status" value="1"/>
</dbReference>
<dbReference type="Gene3D" id="3.40.462.20">
    <property type="match status" value="1"/>
</dbReference>
<dbReference type="InParanoid" id="A0A2J6SJB7"/>
<dbReference type="OrthoDB" id="415825at2759"/>
<reference evidence="6 7" key="1">
    <citation type="submission" date="2016-04" db="EMBL/GenBank/DDBJ databases">
        <title>A degradative enzymes factory behind the ericoid mycorrhizal symbiosis.</title>
        <authorList>
            <consortium name="DOE Joint Genome Institute"/>
            <person name="Martino E."/>
            <person name="Morin E."/>
            <person name="Grelet G."/>
            <person name="Kuo A."/>
            <person name="Kohler A."/>
            <person name="Daghino S."/>
            <person name="Barry K."/>
            <person name="Choi C."/>
            <person name="Cichocki N."/>
            <person name="Clum A."/>
            <person name="Copeland A."/>
            <person name="Hainaut M."/>
            <person name="Haridas S."/>
            <person name="Labutti K."/>
            <person name="Lindquist E."/>
            <person name="Lipzen A."/>
            <person name="Khouja H.-R."/>
            <person name="Murat C."/>
            <person name="Ohm R."/>
            <person name="Olson A."/>
            <person name="Spatafora J."/>
            <person name="Veneault-Fourrey C."/>
            <person name="Henrissat B."/>
            <person name="Grigoriev I."/>
            <person name="Martin F."/>
            <person name="Perotto S."/>
        </authorList>
    </citation>
    <scope>NUCLEOTIDE SEQUENCE [LARGE SCALE GENOMIC DNA]</scope>
    <source>
        <strain evidence="6 7">E</strain>
    </source>
</reference>
<sequence>MASSLDPRLASLGSFLQGYPTIQYATPNSPNYSTLRVTYSLDNHAVPLAIVRPKNAEEVAATVRFARANGIKPVVRSGGNSLFGKSMIQDALIIDMRDIAYININDSKTSATVGGGILFSDLAEVLTKEGLATALGTIPFIGYVGWSTYGGYGPFSAQYGLGCDNIMGAKVVNWKGEVVEADTDMLRGIRGAGGAFGPIVELTIKLYPLMNILAGMIIYDSTDIVVTAQNFGFGYQKLSTEGLPPALSAQQLVMNSPHGKVFACAFIWGSDDFETGQVYLAKIAALGNVVMNTVGPNTVAGYLQHLKTVVPPSAYGSMETISIRELNPEAIAVIARNVEKMPSINGAKFTMHELRGPSAAPNSESIFGAREPHMVLEIIETVVEQADLKRTEDWADTFIGELRKMDPGNILRSTYISVTRPGSNSFENIFGSNYGTLLEMKRKHDPQGIFDLAQPEVNSLK</sequence>
<comment type="similarity">
    <text evidence="1">Belongs to the oxygen-dependent FAD-linked oxidoreductase family.</text>
</comment>
<evidence type="ECO:0000256" key="1">
    <source>
        <dbReference type="ARBA" id="ARBA00005466"/>
    </source>
</evidence>
<evidence type="ECO:0000259" key="5">
    <source>
        <dbReference type="PROSITE" id="PS51387"/>
    </source>
</evidence>
<keyword evidence="3" id="KW-0274">FAD</keyword>
<dbReference type="GO" id="GO:0071949">
    <property type="term" value="F:FAD binding"/>
    <property type="evidence" value="ECO:0007669"/>
    <property type="project" value="InterPro"/>
</dbReference>
<organism evidence="6 7">
    <name type="scientific">Hyaloscypha bicolor E</name>
    <dbReference type="NCBI Taxonomy" id="1095630"/>
    <lineage>
        <taxon>Eukaryota</taxon>
        <taxon>Fungi</taxon>
        <taxon>Dikarya</taxon>
        <taxon>Ascomycota</taxon>
        <taxon>Pezizomycotina</taxon>
        <taxon>Leotiomycetes</taxon>
        <taxon>Helotiales</taxon>
        <taxon>Hyaloscyphaceae</taxon>
        <taxon>Hyaloscypha</taxon>
        <taxon>Hyaloscypha bicolor</taxon>
    </lineage>
</organism>
<dbReference type="InterPro" id="IPR016169">
    <property type="entry name" value="FAD-bd_PCMH_sub2"/>
</dbReference>
<dbReference type="InterPro" id="IPR036318">
    <property type="entry name" value="FAD-bd_PCMH-like_sf"/>
</dbReference>
<dbReference type="InterPro" id="IPR016166">
    <property type="entry name" value="FAD-bd_PCMH"/>
</dbReference>
<dbReference type="Pfam" id="PF01565">
    <property type="entry name" value="FAD_binding_4"/>
    <property type="match status" value="1"/>
</dbReference>
<feature type="domain" description="FAD-binding PCMH-type" evidence="5">
    <location>
        <begin position="43"/>
        <end position="209"/>
    </location>
</feature>
<proteinExistence type="inferred from homology"/>
<evidence type="ECO:0000256" key="3">
    <source>
        <dbReference type="ARBA" id="ARBA00022827"/>
    </source>
</evidence>
<keyword evidence="7" id="KW-1185">Reference proteome</keyword>
<dbReference type="Gene3D" id="3.30.43.10">
    <property type="entry name" value="Uridine Diphospho-n-acetylenolpyruvylglucosamine Reductase, domain 2"/>
    <property type="match status" value="1"/>
</dbReference>
<keyword evidence="4" id="KW-0560">Oxidoreductase</keyword>
<evidence type="ECO:0000313" key="6">
    <source>
        <dbReference type="EMBL" id="PMD50851.1"/>
    </source>
</evidence>
<dbReference type="InterPro" id="IPR050416">
    <property type="entry name" value="FAD-linked_Oxidoreductase"/>
</dbReference>
<dbReference type="PROSITE" id="PS51387">
    <property type="entry name" value="FAD_PCMH"/>
    <property type="match status" value="1"/>
</dbReference>
<name>A0A2J6SJB7_9HELO</name>
<dbReference type="GeneID" id="36595703"/>
<dbReference type="PANTHER" id="PTHR42973">
    <property type="entry name" value="BINDING OXIDOREDUCTASE, PUTATIVE (AFU_ORTHOLOGUE AFUA_1G17690)-RELATED"/>
    <property type="match status" value="1"/>
</dbReference>